<evidence type="ECO:0000256" key="5">
    <source>
        <dbReference type="HAMAP-Rule" id="MF_00265"/>
    </source>
</evidence>
<organism evidence="7 8">
    <name type="scientific">Dyadobacter sandarakinus</name>
    <dbReference type="NCBI Taxonomy" id="2747268"/>
    <lineage>
        <taxon>Bacteria</taxon>
        <taxon>Pseudomonadati</taxon>
        <taxon>Bacteroidota</taxon>
        <taxon>Cytophagia</taxon>
        <taxon>Cytophagales</taxon>
        <taxon>Spirosomataceae</taxon>
        <taxon>Dyadobacter</taxon>
    </lineage>
</organism>
<keyword evidence="2 5" id="KW-0540">Nuclease</keyword>
<comment type="similarity">
    <text evidence="5">Belongs to the PINc/VapC protein family.</text>
</comment>
<feature type="binding site" evidence="5">
    <location>
        <position position="98"/>
    </location>
    <ligand>
        <name>Mg(2+)</name>
        <dbReference type="ChEBI" id="CHEBI:18420"/>
    </ligand>
</feature>
<evidence type="ECO:0000313" key="7">
    <source>
        <dbReference type="EMBL" id="QRR03300.1"/>
    </source>
</evidence>
<sequence>MIYFDTDVIIHAIVEQDAQKRAYSSQLLSEAFASDTFAISTLTIQEVGLALSKLGLGQDEVAAYLNFFGTLRVFSVTREQLARAVVLAHAVGFKNINDCVHTAVAESRGCTMLCTYNKSDFKRIQNLTQLPVTIL</sequence>
<keyword evidence="8" id="KW-1185">Reference proteome</keyword>
<evidence type="ECO:0000256" key="4">
    <source>
        <dbReference type="ARBA" id="ARBA00022801"/>
    </source>
</evidence>
<dbReference type="Gene3D" id="3.40.50.1010">
    <property type="entry name" value="5'-nuclease"/>
    <property type="match status" value="1"/>
</dbReference>
<dbReference type="SUPFAM" id="SSF88723">
    <property type="entry name" value="PIN domain-like"/>
    <property type="match status" value="1"/>
</dbReference>
<gene>
    <name evidence="5" type="primary">vapC</name>
    <name evidence="7" type="ORF">HWI92_21465</name>
</gene>
<feature type="domain" description="PIN" evidence="6">
    <location>
        <begin position="2"/>
        <end position="125"/>
    </location>
</feature>
<dbReference type="InterPro" id="IPR022907">
    <property type="entry name" value="VapC_family"/>
</dbReference>
<dbReference type="EC" id="3.1.-.-" evidence="5"/>
<feature type="binding site" evidence="5">
    <location>
        <position position="5"/>
    </location>
    <ligand>
        <name>Mg(2+)</name>
        <dbReference type="ChEBI" id="CHEBI:18420"/>
    </ligand>
</feature>
<keyword evidence="3 5" id="KW-0479">Metal-binding</keyword>
<keyword evidence="5" id="KW-0800">Toxin</keyword>
<dbReference type="RefSeq" id="WP_204659108.1">
    <property type="nucleotide sequence ID" value="NZ_CP056775.1"/>
</dbReference>
<proteinExistence type="inferred from homology"/>
<keyword evidence="1 5" id="KW-1277">Toxin-antitoxin system</keyword>
<dbReference type="InterPro" id="IPR002716">
    <property type="entry name" value="PIN_dom"/>
</dbReference>
<keyword evidence="5" id="KW-0460">Magnesium</keyword>
<protein>
    <recommendedName>
        <fullName evidence="5">Ribonuclease VapC</fullName>
        <shortName evidence="5">RNase VapC</shortName>
        <ecNumber evidence="5">3.1.-.-</ecNumber>
    </recommendedName>
    <alternativeName>
        <fullName evidence="5">Toxin VapC</fullName>
    </alternativeName>
</protein>
<dbReference type="Proteomes" id="UP000612680">
    <property type="component" value="Chromosome"/>
</dbReference>
<keyword evidence="4 5" id="KW-0378">Hydrolase</keyword>
<reference evidence="7 8" key="1">
    <citation type="submission" date="2020-06" db="EMBL/GenBank/DDBJ databases">
        <title>Dyadobacter sandarakinus sp. nov., isolated from the soil of the Arctic Yellow River Station.</title>
        <authorList>
            <person name="Zhang Y."/>
            <person name="Peng F."/>
        </authorList>
    </citation>
    <scope>NUCLEOTIDE SEQUENCE [LARGE SCALE GENOMIC DNA]</scope>
    <source>
        <strain evidence="7 8">Q3-56</strain>
    </source>
</reference>
<dbReference type="Pfam" id="PF01850">
    <property type="entry name" value="PIN"/>
    <property type="match status" value="1"/>
</dbReference>
<comment type="function">
    <text evidence="5">Toxic component of a toxin-antitoxin (TA) system. An RNase.</text>
</comment>
<name>A0ABX7IBK8_9BACT</name>
<dbReference type="HAMAP" id="MF_00265">
    <property type="entry name" value="VapC_Nob1"/>
    <property type="match status" value="1"/>
</dbReference>
<evidence type="ECO:0000259" key="6">
    <source>
        <dbReference type="Pfam" id="PF01850"/>
    </source>
</evidence>
<evidence type="ECO:0000256" key="3">
    <source>
        <dbReference type="ARBA" id="ARBA00022723"/>
    </source>
</evidence>
<comment type="cofactor">
    <cofactor evidence="5">
        <name>Mg(2+)</name>
        <dbReference type="ChEBI" id="CHEBI:18420"/>
    </cofactor>
</comment>
<dbReference type="InterPro" id="IPR029060">
    <property type="entry name" value="PIN-like_dom_sf"/>
</dbReference>
<evidence type="ECO:0000313" key="8">
    <source>
        <dbReference type="Proteomes" id="UP000612680"/>
    </source>
</evidence>
<evidence type="ECO:0000256" key="2">
    <source>
        <dbReference type="ARBA" id="ARBA00022722"/>
    </source>
</evidence>
<evidence type="ECO:0000256" key="1">
    <source>
        <dbReference type="ARBA" id="ARBA00022649"/>
    </source>
</evidence>
<accession>A0ABX7IBK8</accession>
<dbReference type="EMBL" id="CP056775">
    <property type="protein sequence ID" value="QRR03300.1"/>
    <property type="molecule type" value="Genomic_DNA"/>
</dbReference>